<dbReference type="Proteomes" id="UP000251431">
    <property type="component" value="Unassembled WGS sequence"/>
</dbReference>
<protein>
    <submittedName>
        <fullName evidence="1">Uncharacterized protein</fullName>
    </submittedName>
</protein>
<name>A0A2X1AJB1_9BACI</name>
<accession>A0A2X1AJB1</accession>
<sequence length="70" mass="8588">MIIYETEESLKQEKFFPNTFKYQGICYRFQDRVSIDNNFSEYRYISLSHSKEIVITFNQKNKTVMDIRFN</sequence>
<organism evidence="1 2">
    <name type="scientific">Lysinibacillus capsici</name>
    <dbReference type="NCBI Taxonomy" id="2115968"/>
    <lineage>
        <taxon>Bacteria</taxon>
        <taxon>Bacillati</taxon>
        <taxon>Bacillota</taxon>
        <taxon>Bacilli</taxon>
        <taxon>Bacillales</taxon>
        <taxon>Bacillaceae</taxon>
        <taxon>Lysinibacillus</taxon>
    </lineage>
</organism>
<dbReference type="EMBL" id="UAQE01000010">
    <property type="protein sequence ID" value="SPU40712.1"/>
    <property type="molecule type" value="Genomic_DNA"/>
</dbReference>
<evidence type="ECO:0000313" key="1">
    <source>
        <dbReference type="EMBL" id="SPU40712.1"/>
    </source>
</evidence>
<dbReference type="AlphaFoldDB" id="A0A2X1AJB1"/>
<proteinExistence type="predicted"/>
<reference evidence="1 2" key="1">
    <citation type="submission" date="2018-06" db="EMBL/GenBank/DDBJ databases">
        <authorList>
            <consortium name="Pathogen Informatics"/>
            <person name="Doyle S."/>
        </authorList>
    </citation>
    <scope>NUCLEOTIDE SEQUENCE [LARGE SCALE GENOMIC DNA]</scope>
    <source>
        <strain evidence="1 2">NCTC7582</strain>
    </source>
</reference>
<gene>
    <name evidence="1" type="ORF">NCTC7582_05256</name>
</gene>
<evidence type="ECO:0000313" key="2">
    <source>
        <dbReference type="Proteomes" id="UP000251431"/>
    </source>
</evidence>